<dbReference type="Gene3D" id="2.40.50.100">
    <property type="match status" value="1"/>
</dbReference>
<dbReference type="SUPFAM" id="SSF111369">
    <property type="entry name" value="HlyD-like secretion proteins"/>
    <property type="match status" value="1"/>
</dbReference>
<evidence type="ECO:0000313" key="5">
    <source>
        <dbReference type="EMBL" id="MCO6044186.1"/>
    </source>
</evidence>
<sequence length="383" mass="41665">MIRPAFLSLLVLASAASLAAAQQPPSSVRAVRVEGREIQNHHRVTGSLRAVARGDVSALEEGRIVEVTVREGAEVREGDVIARLDDRRLAAQRSELAAALQTAEARVAQRKLEMQQAQRDLDRSRGLVSTHAISVEEFQHRETDAAVAEASLTTEVRRVAEAKSQLELIDVRLADMVVRAPYGGHVVTRHAEPGEWILPGEPFVTLVSTGEIEAWLHVPERYSQSISSQPLEVKAEGLQEPVTALAAKRVSDVDSRTRTFPLVLTLDDRSGQLVPGMSVNVWLPVGKLERRITVPKDAVIRNGREAYVYKAVDQPSGTVAVQTPVVVAFETGSSVAIADGPLSDGDRVVVEGNERLMPGSAIVVTMQQPERPGHEEKVASRER</sequence>
<proteinExistence type="inferred from homology"/>
<evidence type="ECO:0000256" key="2">
    <source>
        <dbReference type="SAM" id="SignalP"/>
    </source>
</evidence>
<evidence type="ECO:0000256" key="1">
    <source>
        <dbReference type="ARBA" id="ARBA00009477"/>
    </source>
</evidence>
<reference evidence="5" key="1">
    <citation type="submission" date="2022-06" db="EMBL/GenBank/DDBJ databases">
        <title>Aeoliella straminimaris, a novel planctomycete from sediments.</title>
        <authorList>
            <person name="Vitorino I.R."/>
            <person name="Lage O.M."/>
        </authorList>
    </citation>
    <scope>NUCLEOTIDE SEQUENCE</scope>
    <source>
        <strain evidence="5">ICT_H6.2</strain>
    </source>
</reference>
<dbReference type="Gene3D" id="1.10.287.470">
    <property type="entry name" value="Helix hairpin bin"/>
    <property type="match status" value="1"/>
</dbReference>
<dbReference type="AlphaFoldDB" id="A0A9X2JFZ3"/>
<dbReference type="InterPro" id="IPR058792">
    <property type="entry name" value="Beta-barrel_RND_2"/>
</dbReference>
<evidence type="ECO:0000259" key="3">
    <source>
        <dbReference type="Pfam" id="PF25954"/>
    </source>
</evidence>
<keyword evidence="6" id="KW-1185">Reference proteome</keyword>
<dbReference type="Pfam" id="PF25954">
    <property type="entry name" value="Beta-barrel_RND_2"/>
    <property type="match status" value="1"/>
</dbReference>
<dbReference type="GO" id="GO:1990281">
    <property type="term" value="C:efflux pump complex"/>
    <property type="evidence" value="ECO:0007669"/>
    <property type="project" value="TreeGrafter"/>
</dbReference>
<feature type="domain" description="CzcB-like barrel-sandwich hybrid" evidence="4">
    <location>
        <begin position="58"/>
        <end position="197"/>
    </location>
</feature>
<dbReference type="RefSeq" id="WP_252852291.1">
    <property type="nucleotide sequence ID" value="NZ_JAMXLR010000036.1"/>
</dbReference>
<name>A0A9X2JFZ3_9BACT</name>
<protein>
    <submittedName>
        <fullName evidence="5">Efflux RND transporter periplasmic adaptor subunit</fullName>
    </submittedName>
</protein>
<gene>
    <name evidence="5" type="ORF">NG895_09730</name>
</gene>
<dbReference type="Gene3D" id="2.40.420.20">
    <property type="match status" value="1"/>
</dbReference>
<evidence type="ECO:0000313" key="6">
    <source>
        <dbReference type="Proteomes" id="UP001155241"/>
    </source>
</evidence>
<dbReference type="NCBIfam" id="TIGR01730">
    <property type="entry name" value="RND_mfp"/>
    <property type="match status" value="1"/>
</dbReference>
<comment type="caution">
    <text evidence="5">The sequence shown here is derived from an EMBL/GenBank/DDBJ whole genome shotgun (WGS) entry which is preliminary data.</text>
</comment>
<dbReference type="PANTHER" id="PTHR30469">
    <property type="entry name" value="MULTIDRUG RESISTANCE PROTEIN MDTA"/>
    <property type="match status" value="1"/>
</dbReference>
<feature type="domain" description="CusB-like beta-barrel" evidence="3">
    <location>
        <begin position="217"/>
        <end position="282"/>
    </location>
</feature>
<dbReference type="Pfam" id="PF25973">
    <property type="entry name" value="BSH_CzcB"/>
    <property type="match status" value="1"/>
</dbReference>
<dbReference type="Gene3D" id="2.40.30.170">
    <property type="match status" value="1"/>
</dbReference>
<accession>A0A9X2JFZ3</accession>
<keyword evidence="2" id="KW-0732">Signal</keyword>
<feature type="chain" id="PRO_5040787043" evidence="2">
    <location>
        <begin position="20"/>
        <end position="383"/>
    </location>
</feature>
<feature type="signal peptide" evidence="2">
    <location>
        <begin position="1"/>
        <end position="19"/>
    </location>
</feature>
<dbReference type="PANTHER" id="PTHR30469:SF15">
    <property type="entry name" value="HLYD FAMILY OF SECRETION PROTEINS"/>
    <property type="match status" value="1"/>
</dbReference>
<evidence type="ECO:0000259" key="4">
    <source>
        <dbReference type="Pfam" id="PF25973"/>
    </source>
</evidence>
<dbReference type="Proteomes" id="UP001155241">
    <property type="component" value="Unassembled WGS sequence"/>
</dbReference>
<dbReference type="GO" id="GO:0015562">
    <property type="term" value="F:efflux transmembrane transporter activity"/>
    <property type="evidence" value="ECO:0007669"/>
    <property type="project" value="TreeGrafter"/>
</dbReference>
<dbReference type="InterPro" id="IPR058647">
    <property type="entry name" value="BSH_CzcB-like"/>
</dbReference>
<dbReference type="EMBL" id="JAMXLR010000036">
    <property type="protein sequence ID" value="MCO6044186.1"/>
    <property type="molecule type" value="Genomic_DNA"/>
</dbReference>
<dbReference type="InterPro" id="IPR006143">
    <property type="entry name" value="RND_pump_MFP"/>
</dbReference>
<organism evidence="5 6">
    <name type="scientific">Aeoliella straminimaris</name>
    <dbReference type="NCBI Taxonomy" id="2954799"/>
    <lineage>
        <taxon>Bacteria</taxon>
        <taxon>Pseudomonadati</taxon>
        <taxon>Planctomycetota</taxon>
        <taxon>Planctomycetia</taxon>
        <taxon>Pirellulales</taxon>
        <taxon>Lacipirellulaceae</taxon>
        <taxon>Aeoliella</taxon>
    </lineage>
</organism>
<comment type="similarity">
    <text evidence="1">Belongs to the membrane fusion protein (MFP) (TC 8.A.1) family.</text>
</comment>